<proteinExistence type="predicted"/>
<dbReference type="OrthoDB" id="9794577at2"/>
<dbReference type="CDD" id="cd05387">
    <property type="entry name" value="BY-kinase"/>
    <property type="match status" value="1"/>
</dbReference>
<dbReference type="GO" id="GO:0005886">
    <property type="term" value="C:plasma membrane"/>
    <property type="evidence" value="ECO:0007669"/>
    <property type="project" value="TreeGrafter"/>
</dbReference>
<name>A0A1H9X296_BUTFI</name>
<reference evidence="3 4" key="1">
    <citation type="submission" date="2016-10" db="EMBL/GenBank/DDBJ databases">
        <authorList>
            <person name="de Groot N.N."/>
        </authorList>
    </citation>
    <scope>NUCLEOTIDE SEQUENCE [LARGE SCALE GENOMIC DNA]</scope>
    <source>
        <strain evidence="3 4">AR40</strain>
    </source>
</reference>
<dbReference type="GO" id="GO:0004713">
    <property type="term" value="F:protein tyrosine kinase activity"/>
    <property type="evidence" value="ECO:0007669"/>
    <property type="project" value="TreeGrafter"/>
</dbReference>
<evidence type="ECO:0000313" key="3">
    <source>
        <dbReference type="EMBL" id="SES40260.1"/>
    </source>
</evidence>
<protein>
    <submittedName>
        <fullName evidence="3">Capsular exopolysaccharide family</fullName>
    </submittedName>
</protein>
<dbReference type="SUPFAM" id="SSF52540">
    <property type="entry name" value="P-loop containing nucleoside triphosphate hydrolases"/>
    <property type="match status" value="1"/>
</dbReference>
<dbReference type="RefSeq" id="WP_074758838.1">
    <property type="nucleotide sequence ID" value="NZ_FOGJ01000040.1"/>
</dbReference>
<dbReference type="PANTHER" id="PTHR32309">
    <property type="entry name" value="TYROSINE-PROTEIN KINASE"/>
    <property type="match status" value="1"/>
</dbReference>
<evidence type="ECO:0000256" key="1">
    <source>
        <dbReference type="ARBA" id="ARBA00022741"/>
    </source>
</evidence>
<dbReference type="Gene3D" id="3.40.50.300">
    <property type="entry name" value="P-loop containing nucleotide triphosphate hydrolases"/>
    <property type="match status" value="1"/>
</dbReference>
<keyword evidence="1" id="KW-0547">Nucleotide-binding</keyword>
<dbReference type="Proteomes" id="UP000182584">
    <property type="component" value="Unassembled WGS sequence"/>
</dbReference>
<dbReference type="AlphaFoldDB" id="A0A1H9X296"/>
<dbReference type="InterPro" id="IPR005702">
    <property type="entry name" value="Wzc-like_C"/>
</dbReference>
<organism evidence="3 4">
    <name type="scientific">Butyrivibrio fibrisolvens</name>
    <dbReference type="NCBI Taxonomy" id="831"/>
    <lineage>
        <taxon>Bacteria</taxon>
        <taxon>Bacillati</taxon>
        <taxon>Bacillota</taxon>
        <taxon>Clostridia</taxon>
        <taxon>Lachnospirales</taxon>
        <taxon>Lachnospiraceae</taxon>
        <taxon>Butyrivibrio</taxon>
    </lineage>
</organism>
<gene>
    <name evidence="3" type="ORF">SAMN04487884_14018</name>
</gene>
<sequence length="226" mass="25348">MQEIVYKNLNTSFGIKEEAKKLRARISFKDENIKTVMFTSCIGSEGKIKITFEITKSFAELGKKSLLIGADLRTPDIYNKYIDGNISIGLTDYLTGQCELDDIIYKNVSGDGTSGKEFYYIPPGTISDNPSELFSSDVFRFMLIKLREIFDVIVIDTPPMEKVVDATVIAPLTDGVVEVIESGKVNYKLAQDLNETLKASDCRILGVILDKVDKSKKGYHHFKYSK</sequence>
<evidence type="ECO:0000256" key="2">
    <source>
        <dbReference type="ARBA" id="ARBA00022840"/>
    </source>
</evidence>
<dbReference type="GO" id="GO:0005524">
    <property type="term" value="F:ATP binding"/>
    <property type="evidence" value="ECO:0007669"/>
    <property type="project" value="UniProtKB-KW"/>
</dbReference>
<dbReference type="PANTHER" id="PTHR32309:SF13">
    <property type="entry name" value="FERRIC ENTEROBACTIN TRANSPORT PROTEIN FEPE"/>
    <property type="match status" value="1"/>
</dbReference>
<keyword evidence="2" id="KW-0067">ATP-binding</keyword>
<dbReference type="NCBIfam" id="TIGR01007">
    <property type="entry name" value="eps_fam"/>
    <property type="match status" value="1"/>
</dbReference>
<dbReference type="EMBL" id="FOGJ01000040">
    <property type="protein sequence ID" value="SES40260.1"/>
    <property type="molecule type" value="Genomic_DNA"/>
</dbReference>
<dbReference type="InterPro" id="IPR050445">
    <property type="entry name" value="Bact_polysacc_biosynth/exp"/>
</dbReference>
<evidence type="ECO:0000313" key="4">
    <source>
        <dbReference type="Proteomes" id="UP000182584"/>
    </source>
</evidence>
<dbReference type="InterPro" id="IPR027417">
    <property type="entry name" value="P-loop_NTPase"/>
</dbReference>
<accession>A0A1H9X296</accession>